<evidence type="ECO:0000256" key="11">
    <source>
        <dbReference type="ARBA" id="ARBA00022605"/>
    </source>
</evidence>
<dbReference type="InterPro" id="IPR002701">
    <property type="entry name" value="CM_II_prokaryot"/>
</dbReference>
<evidence type="ECO:0000256" key="5">
    <source>
        <dbReference type="ARBA" id="ARBA00004817"/>
    </source>
</evidence>
<sequence>MLSENDLVDLRNEINNIDKKIVKLLAQRKKLVCKIAQSKIQNNQPIRDIDREKNLLSNLTNLGKKKNLNPDYITCLFELIIKESIRTQKKLLEKSKVNKKTNKTIASFLGPKGTYSHIALSQYEKQSLKKFVEKECVNFEEVIESVEKNESNYAILPIENSFSGPINEIFNILKEIKLFIIGEIYVHIDHCLLALEQVEFNIIKRIYSHPQPFKQCSNFINQFPHWKSTYTNSTADAIKKIIKYQKITNVALGSEIGNKIYGLKILRKNISNTINNITKFVVLSKKPIKIDSNKQVKTTIIFSVKNPSKEIYEIISTLKQKKIIVKILIFNNITKNQQEKIFYLDIEKNLSSNTIQNILNKIQKISQFKKILGCYPIENKKLF</sequence>
<comment type="function">
    <text evidence="2">Catalyzes the Claisen rearrangement of chorismate to prephenate and the decarboxylation/dehydration of prephenate to phenylpyruvate.</text>
</comment>
<evidence type="ECO:0000259" key="22">
    <source>
        <dbReference type="PROSITE" id="PS51168"/>
    </source>
</evidence>
<dbReference type="Gene3D" id="3.40.190.10">
    <property type="entry name" value="Periplasmic binding protein-like II"/>
    <property type="match status" value="2"/>
</dbReference>
<comment type="pathway">
    <text evidence="4">Amino-acid biosynthesis; L-phenylalanine biosynthesis; phenylpyruvate from prephenate: step 1/1.</text>
</comment>
<protein>
    <recommendedName>
        <fullName evidence="8">Bifunctional chorismate mutase/prephenate dehydratase</fullName>
        <ecNumber evidence="7">4.2.1.51</ecNumber>
        <ecNumber evidence="6">5.4.99.5</ecNumber>
    </recommendedName>
    <alternativeName>
        <fullName evidence="18">Chorismate mutase-prephenate dehydratase</fullName>
    </alternativeName>
    <alternativeName>
        <fullName evidence="17">p-protein</fullName>
    </alternativeName>
</protein>
<dbReference type="Gene3D" id="3.30.70.260">
    <property type="match status" value="1"/>
</dbReference>
<evidence type="ECO:0000256" key="17">
    <source>
        <dbReference type="ARBA" id="ARBA00031175"/>
    </source>
</evidence>
<accession>A0AAU6W4H3</accession>
<evidence type="ECO:0000256" key="21">
    <source>
        <dbReference type="PIRSR" id="PIRSR001500-2"/>
    </source>
</evidence>
<dbReference type="InterPro" id="IPR010952">
    <property type="entry name" value="CM_P_1"/>
</dbReference>
<keyword evidence="16" id="KW-0511">Multifunctional enzyme</keyword>
<dbReference type="EC" id="4.2.1.51" evidence="7"/>
<evidence type="ECO:0000256" key="18">
    <source>
        <dbReference type="ARBA" id="ARBA00031520"/>
    </source>
</evidence>
<dbReference type="PIRSF" id="PIRSF001500">
    <property type="entry name" value="Chor_mut_pdt_Ppr"/>
    <property type="match status" value="1"/>
</dbReference>
<dbReference type="Pfam" id="PF01817">
    <property type="entry name" value="CM_2"/>
    <property type="match status" value="1"/>
</dbReference>
<dbReference type="InterPro" id="IPR036979">
    <property type="entry name" value="CM_dom_sf"/>
</dbReference>
<keyword evidence="10" id="KW-0021">Allosteric enzyme</keyword>
<feature type="site" description="Essential for prephenate dehydratase activity" evidence="21">
    <location>
        <position position="278"/>
    </location>
</feature>
<dbReference type="EMBL" id="CP135018">
    <property type="protein sequence ID" value="XAJ80701.1"/>
    <property type="molecule type" value="Genomic_DNA"/>
</dbReference>
<comment type="catalytic activity">
    <reaction evidence="19">
        <text>prephenate + H(+) = 3-phenylpyruvate + CO2 + H2O</text>
        <dbReference type="Rhea" id="RHEA:21648"/>
        <dbReference type="ChEBI" id="CHEBI:15377"/>
        <dbReference type="ChEBI" id="CHEBI:15378"/>
        <dbReference type="ChEBI" id="CHEBI:16526"/>
        <dbReference type="ChEBI" id="CHEBI:18005"/>
        <dbReference type="ChEBI" id="CHEBI:29934"/>
        <dbReference type="EC" id="4.2.1.51"/>
    </reaction>
</comment>
<dbReference type="GO" id="GO:0004664">
    <property type="term" value="F:prephenate dehydratase activity"/>
    <property type="evidence" value="ECO:0007669"/>
    <property type="project" value="UniProtKB-EC"/>
</dbReference>
<evidence type="ECO:0000256" key="7">
    <source>
        <dbReference type="ARBA" id="ARBA00013147"/>
    </source>
</evidence>
<dbReference type="GO" id="GO:0004106">
    <property type="term" value="F:chorismate mutase activity"/>
    <property type="evidence" value="ECO:0007669"/>
    <property type="project" value="UniProtKB-EC"/>
</dbReference>
<proteinExistence type="predicted"/>
<feature type="domain" description="Prephenate dehydratase" evidence="23">
    <location>
        <begin position="105"/>
        <end position="285"/>
    </location>
</feature>
<dbReference type="PROSITE" id="PS51171">
    <property type="entry name" value="PREPHENATE_DEHYDR_3"/>
    <property type="match status" value="1"/>
</dbReference>
<evidence type="ECO:0000256" key="20">
    <source>
        <dbReference type="PIRSR" id="PIRSR001500-1"/>
    </source>
</evidence>
<dbReference type="EC" id="5.4.99.5" evidence="6"/>
<feature type="binding site" evidence="20">
    <location>
        <position position="84"/>
    </location>
    <ligand>
        <name>substrate</name>
    </ligand>
</feature>
<evidence type="ECO:0000256" key="15">
    <source>
        <dbReference type="ARBA" id="ARBA00023239"/>
    </source>
</evidence>
<comment type="pathway">
    <text evidence="5">Metabolic intermediate biosynthesis; prephenate biosynthesis; prephenate from chorismate: step 1/1.</text>
</comment>
<evidence type="ECO:0000256" key="12">
    <source>
        <dbReference type="ARBA" id="ARBA00023141"/>
    </source>
</evidence>
<dbReference type="FunFam" id="3.40.190.10:FF:000034">
    <property type="entry name" value="Chorismate mutase/prephenate dehydratase"/>
    <property type="match status" value="1"/>
</dbReference>
<comment type="subcellular location">
    <subcellularLocation>
        <location evidence="3">Cytoplasm</location>
    </subcellularLocation>
</comment>
<evidence type="ECO:0000256" key="1">
    <source>
        <dbReference type="ARBA" id="ARBA00000824"/>
    </source>
</evidence>
<keyword evidence="13" id="KW-0584">Phenylalanine biosynthesis</keyword>
<dbReference type="RefSeq" id="WP_348769355.1">
    <property type="nucleotide sequence ID" value="NZ_CP135018.1"/>
</dbReference>
<dbReference type="SUPFAM" id="SSF53850">
    <property type="entry name" value="Periplasmic binding protein-like II"/>
    <property type="match status" value="1"/>
</dbReference>
<dbReference type="InterPro" id="IPR045865">
    <property type="entry name" value="ACT-like_dom_sf"/>
</dbReference>
<dbReference type="PANTHER" id="PTHR21022:SF19">
    <property type="entry name" value="PREPHENATE DEHYDRATASE-RELATED"/>
    <property type="match status" value="1"/>
</dbReference>
<feature type="binding site" evidence="20">
    <location>
        <position position="52"/>
    </location>
    <ligand>
        <name>substrate</name>
    </ligand>
</feature>
<evidence type="ECO:0000256" key="14">
    <source>
        <dbReference type="ARBA" id="ARBA00023235"/>
    </source>
</evidence>
<evidence type="ECO:0000259" key="23">
    <source>
        <dbReference type="PROSITE" id="PS51171"/>
    </source>
</evidence>
<dbReference type="InterPro" id="IPR036263">
    <property type="entry name" value="Chorismate_II_sf"/>
</dbReference>
<comment type="catalytic activity">
    <reaction evidence="1">
        <text>chorismate = prephenate</text>
        <dbReference type="Rhea" id="RHEA:13897"/>
        <dbReference type="ChEBI" id="CHEBI:29748"/>
        <dbReference type="ChEBI" id="CHEBI:29934"/>
        <dbReference type="EC" id="5.4.99.5"/>
    </reaction>
</comment>
<feature type="binding site" evidence="20">
    <location>
        <position position="28"/>
    </location>
    <ligand>
        <name>substrate</name>
    </ligand>
</feature>
<evidence type="ECO:0000256" key="6">
    <source>
        <dbReference type="ARBA" id="ARBA00012404"/>
    </source>
</evidence>
<feature type="binding site" evidence="20">
    <location>
        <position position="88"/>
    </location>
    <ligand>
        <name>substrate</name>
    </ligand>
</feature>
<dbReference type="InterPro" id="IPR008242">
    <property type="entry name" value="Chor_mutase/pphenate_deHydtase"/>
</dbReference>
<dbReference type="Gene3D" id="1.20.59.10">
    <property type="entry name" value="Chorismate mutase"/>
    <property type="match status" value="1"/>
</dbReference>
<dbReference type="SUPFAM" id="SSF48600">
    <property type="entry name" value="Chorismate mutase II"/>
    <property type="match status" value="1"/>
</dbReference>
<evidence type="ECO:0000256" key="9">
    <source>
        <dbReference type="ARBA" id="ARBA00022490"/>
    </source>
</evidence>
<evidence type="ECO:0000256" key="19">
    <source>
        <dbReference type="ARBA" id="ARBA00047848"/>
    </source>
</evidence>
<gene>
    <name evidence="24" type="ORF">RJT31_01980</name>
</gene>
<keyword evidence="14 24" id="KW-0413">Isomerase</keyword>
<evidence type="ECO:0000256" key="2">
    <source>
        <dbReference type="ARBA" id="ARBA00002364"/>
    </source>
</evidence>
<dbReference type="NCBIfam" id="TIGR01797">
    <property type="entry name" value="CM_P_1"/>
    <property type="match status" value="1"/>
</dbReference>
<reference evidence="24" key="1">
    <citation type="submission" date="2024-06" db="EMBL/GenBank/DDBJ databases">
        <title>Unveiling Genomic Reduction in Obligate Endosymbionts Buchnera of Aphids: Insights from Phylogenomic Comparative Analysis with Novel Genome Data and Co-obligate Endosymbionts.</title>
        <authorList>
            <person name="Lu C."/>
            <person name="Zou T."/>
            <person name="Liu Q."/>
            <person name="Huang X."/>
        </authorList>
    </citation>
    <scope>NUCLEOTIDE SEQUENCE</scope>
    <source>
        <strain evidence="24">Aphau13</strain>
    </source>
</reference>
<dbReference type="PANTHER" id="PTHR21022">
    <property type="entry name" value="PREPHENATE DEHYDRATASE P PROTEIN"/>
    <property type="match status" value="1"/>
</dbReference>
<dbReference type="AlphaFoldDB" id="A0AAU6W4H3"/>
<evidence type="ECO:0000256" key="8">
    <source>
        <dbReference type="ARBA" id="ARBA00014401"/>
    </source>
</evidence>
<dbReference type="PROSITE" id="PS51168">
    <property type="entry name" value="CHORISMATE_MUT_2"/>
    <property type="match status" value="1"/>
</dbReference>
<feature type="binding site" evidence="20">
    <location>
        <position position="39"/>
    </location>
    <ligand>
        <name>substrate</name>
    </ligand>
</feature>
<keyword evidence="12" id="KW-0057">Aromatic amino acid biosynthesis</keyword>
<dbReference type="Pfam" id="PF00800">
    <property type="entry name" value="PDT"/>
    <property type="match status" value="1"/>
</dbReference>
<feature type="binding site" evidence="20">
    <location>
        <position position="48"/>
    </location>
    <ligand>
        <name>substrate</name>
    </ligand>
</feature>
<keyword evidence="9" id="KW-0963">Cytoplasm</keyword>
<organism evidence="24">
    <name type="scientific">Buchnera aphidicola</name>
    <name type="common">Aphis aurantii</name>
    <dbReference type="NCBI Taxonomy" id="1470492"/>
    <lineage>
        <taxon>Bacteria</taxon>
        <taxon>Pseudomonadati</taxon>
        <taxon>Pseudomonadota</taxon>
        <taxon>Gammaproteobacteria</taxon>
        <taxon>Enterobacterales</taxon>
        <taxon>Erwiniaceae</taxon>
        <taxon>Buchnera</taxon>
    </lineage>
</organism>
<evidence type="ECO:0000313" key="24">
    <source>
        <dbReference type="EMBL" id="XAJ80701.1"/>
    </source>
</evidence>
<evidence type="ECO:0000256" key="16">
    <source>
        <dbReference type="ARBA" id="ARBA00023268"/>
    </source>
</evidence>
<evidence type="ECO:0000256" key="4">
    <source>
        <dbReference type="ARBA" id="ARBA00004741"/>
    </source>
</evidence>
<evidence type="ECO:0000256" key="13">
    <source>
        <dbReference type="ARBA" id="ARBA00023222"/>
    </source>
</evidence>
<name>A0AAU6W4H3_9GAMM</name>
<dbReference type="SUPFAM" id="SSF55021">
    <property type="entry name" value="ACT-like"/>
    <property type="match status" value="1"/>
</dbReference>
<dbReference type="GO" id="GO:0005737">
    <property type="term" value="C:cytoplasm"/>
    <property type="evidence" value="ECO:0007669"/>
    <property type="project" value="UniProtKB-SubCell"/>
</dbReference>
<dbReference type="CDD" id="cd13631">
    <property type="entry name" value="PBP2_Ct-PDT_like"/>
    <property type="match status" value="1"/>
</dbReference>
<dbReference type="SMART" id="SM00830">
    <property type="entry name" value="CM_2"/>
    <property type="match status" value="1"/>
</dbReference>
<dbReference type="GO" id="GO:0009094">
    <property type="term" value="P:L-phenylalanine biosynthetic process"/>
    <property type="evidence" value="ECO:0007669"/>
    <property type="project" value="UniProtKB-KW"/>
</dbReference>
<feature type="domain" description="Chorismate mutase" evidence="22">
    <location>
        <begin position="1"/>
        <end position="92"/>
    </location>
</feature>
<evidence type="ECO:0000256" key="3">
    <source>
        <dbReference type="ARBA" id="ARBA00004496"/>
    </source>
</evidence>
<feature type="binding site" evidence="20">
    <location>
        <position position="11"/>
    </location>
    <ligand>
        <name>substrate</name>
    </ligand>
</feature>
<evidence type="ECO:0000256" key="10">
    <source>
        <dbReference type="ARBA" id="ARBA00022533"/>
    </source>
</evidence>
<keyword evidence="15" id="KW-0456">Lyase</keyword>
<dbReference type="GO" id="GO:0046417">
    <property type="term" value="P:chorismate metabolic process"/>
    <property type="evidence" value="ECO:0007669"/>
    <property type="project" value="InterPro"/>
</dbReference>
<dbReference type="InterPro" id="IPR001086">
    <property type="entry name" value="Preph_deHydtase"/>
</dbReference>
<keyword evidence="11" id="KW-0028">Amino-acid biosynthesis</keyword>